<evidence type="ECO:0000313" key="2">
    <source>
        <dbReference type="EMBL" id="KAA6365727.1"/>
    </source>
</evidence>
<evidence type="ECO:0000256" key="1">
    <source>
        <dbReference type="SAM" id="MobiDB-lite"/>
    </source>
</evidence>
<organism evidence="2 3">
    <name type="scientific">Streblomastix strix</name>
    <dbReference type="NCBI Taxonomy" id="222440"/>
    <lineage>
        <taxon>Eukaryota</taxon>
        <taxon>Metamonada</taxon>
        <taxon>Preaxostyla</taxon>
        <taxon>Oxymonadida</taxon>
        <taxon>Streblomastigidae</taxon>
        <taxon>Streblomastix</taxon>
    </lineage>
</organism>
<accession>A0A5J4U586</accession>
<name>A0A5J4U586_9EUKA</name>
<reference evidence="2 3" key="1">
    <citation type="submission" date="2019-03" db="EMBL/GenBank/DDBJ databases">
        <title>Single cell metagenomics reveals metabolic interactions within the superorganism composed of flagellate Streblomastix strix and complex community of Bacteroidetes bacteria on its surface.</title>
        <authorList>
            <person name="Treitli S.C."/>
            <person name="Kolisko M."/>
            <person name="Husnik F."/>
            <person name="Keeling P."/>
            <person name="Hampl V."/>
        </authorList>
    </citation>
    <scope>NUCLEOTIDE SEQUENCE [LARGE SCALE GENOMIC DNA]</scope>
    <source>
        <strain evidence="2">ST1C</strain>
    </source>
</reference>
<comment type="caution">
    <text evidence="2">The sequence shown here is derived from an EMBL/GenBank/DDBJ whole genome shotgun (WGS) entry which is preliminary data.</text>
</comment>
<dbReference type="Proteomes" id="UP000324800">
    <property type="component" value="Unassembled WGS sequence"/>
</dbReference>
<protein>
    <submittedName>
        <fullName evidence="2">Uncharacterized protein</fullName>
    </submittedName>
</protein>
<feature type="compositionally biased region" description="Polar residues" evidence="1">
    <location>
        <begin position="31"/>
        <end position="54"/>
    </location>
</feature>
<gene>
    <name evidence="2" type="ORF">EZS28_038747</name>
</gene>
<dbReference type="AlphaFoldDB" id="A0A5J4U586"/>
<proteinExistence type="predicted"/>
<dbReference type="EMBL" id="SNRW01020160">
    <property type="protein sequence ID" value="KAA6365727.1"/>
    <property type="molecule type" value="Genomic_DNA"/>
</dbReference>
<evidence type="ECO:0000313" key="3">
    <source>
        <dbReference type="Proteomes" id="UP000324800"/>
    </source>
</evidence>
<sequence length="109" mass="12620">MWTNQPNNFRRNPWLRYEELDNFGSMKHRNYSATGTYHSKGSTETRPQTESISGTRPGDIPQSRNYKTQLNITDERKSYQNPRNVKPNSYGKYGATNTSQVQSVPPYAK</sequence>
<feature type="compositionally biased region" description="Polar residues" evidence="1">
    <location>
        <begin position="62"/>
        <end position="72"/>
    </location>
</feature>
<feature type="region of interest" description="Disordered" evidence="1">
    <location>
        <begin position="25"/>
        <end position="109"/>
    </location>
</feature>